<dbReference type="AlphaFoldDB" id="A0A2V4DTE0"/>
<reference evidence="2 3" key="1">
    <citation type="submission" date="2018-05" db="EMBL/GenBank/DDBJ databases">
        <title>Reference genomes for bee gut microbiota database.</title>
        <authorList>
            <person name="Ellegaard K.M."/>
        </authorList>
    </citation>
    <scope>NUCLEOTIDE SEQUENCE [LARGE SCALE GENOMIC DNA]</scope>
    <source>
        <strain evidence="2 3">ESL0172</strain>
    </source>
</reference>
<dbReference type="InterPro" id="IPR031856">
    <property type="entry name" value="YdaS_toxin-like"/>
</dbReference>
<dbReference type="EMBL" id="QGLO01000004">
    <property type="protein sequence ID" value="PXY91391.1"/>
    <property type="molecule type" value="Genomic_DNA"/>
</dbReference>
<dbReference type="InterPro" id="IPR010982">
    <property type="entry name" value="Lambda_DNA-bd_dom_sf"/>
</dbReference>
<comment type="caution">
    <text evidence="2">The sequence shown here is derived from an EMBL/GenBank/DDBJ whole genome shotgun (WGS) entry which is preliminary data.</text>
</comment>
<organism evidence="2 3">
    <name type="scientific">Gilliamella apis</name>
    <dbReference type="NCBI Taxonomy" id="1970738"/>
    <lineage>
        <taxon>Bacteria</taxon>
        <taxon>Pseudomonadati</taxon>
        <taxon>Pseudomonadota</taxon>
        <taxon>Gammaproteobacteria</taxon>
        <taxon>Orbales</taxon>
        <taxon>Orbaceae</taxon>
        <taxon>Gilliamella</taxon>
    </lineage>
</organism>
<dbReference type="GO" id="GO:0003677">
    <property type="term" value="F:DNA binding"/>
    <property type="evidence" value="ECO:0007669"/>
    <property type="project" value="InterPro"/>
</dbReference>
<evidence type="ECO:0000313" key="2">
    <source>
        <dbReference type="EMBL" id="PXY91391.1"/>
    </source>
</evidence>
<dbReference type="InterPro" id="IPR001387">
    <property type="entry name" value="Cro/C1-type_HTH"/>
</dbReference>
<dbReference type="OrthoDB" id="6446140at2"/>
<dbReference type="SUPFAM" id="SSF47413">
    <property type="entry name" value="lambda repressor-like DNA-binding domains"/>
    <property type="match status" value="1"/>
</dbReference>
<dbReference type="CDD" id="cd00093">
    <property type="entry name" value="HTH_XRE"/>
    <property type="match status" value="1"/>
</dbReference>
<evidence type="ECO:0000259" key="1">
    <source>
        <dbReference type="PROSITE" id="PS50943"/>
    </source>
</evidence>
<evidence type="ECO:0000313" key="3">
    <source>
        <dbReference type="Proteomes" id="UP000247673"/>
    </source>
</evidence>
<accession>A0A2V4DTE0</accession>
<dbReference type="PROSITE" id="PS50943">
    <property type="entry name" value="HTH_CROC1"/>
    <property type="match status" value="1"/>
</dbReference>
<dbReference type="Proteomes" id="UP000247673">
    <property type="component" value="Unassembled WGS sequence"/>
</dbReference>
<dbReference type="Gene3D" id="1.10.260.40">
    <property type="entry name" value="lambda repressor-like DNA-binding domains"/>
    <property type="match status" value="1"/>
</dbReference>
<feature type="domain" description="HTH cro/C1-type" evidence="1">
    <location>
        <begin position="16"/>
        <end position="60"/>
    </location>
</feature>
<name>A0A2V4DTE0_9GAMM</name>
<sequence>MKLSEYLSKLPRGGKSQLAEKVGVSKSFLRQMESGAAKIPIHVAKKIELYTSGNVSKNELRPDVWD</sequence>
<gene>
    <name evidence="2" type="ORF">DKK78_03400</name>
</gene>
<keyword evidence="3" id="KW-1185">Reference proteome</keyword>
<protein>
    <submittedName>
        <fullName evidence="2">Transcriptional regulator</fullName>
    </submittedName>
</protein>
<dbReference type="RefSeq" id="WP_110447362.1">
    <property type="nucleotide sequence ID" value="NZ_CP132381.1"/>
</dbReference>
<dbReference type="Pfam" id="PF15943">
    <property type="entry name" value="YdaS_toxin"/>
    <property type="match status" value="1"/>
</dbReference>
<proteinExistence type="predicted"/>